<organism evidence="1 2">
    <name type="scientific">Kaistia terrae</name>
    <dbReference type="NCBI Taxonomy" id="537017"/>
    <lineage>
        <taxon>Bacteria</taxon>
        <taxon>Pseudomonadati</taxon>
        <taxon>Pseudomonadota</taxon>
        <taxon>Alphaproteobacteria</taxon>
        <taxon>Hyphomicrobiales</taxon>
        <taxon>Kaistiaceae</taxon>
        <taxon>Kaistia</taxon>
    </lineage>
</organism>
<name>A0ABW0Q003_9HYPH</name>
<keyword evidence="2" id="KW-1185">Reference proteome</keyword>
<proteinExistence type="predicted"/>
<accession>A0ABW0Q003</accession>
<comment type="caution">
    <text evidence="1">The sequence shown here is derived from an EMBL/GenBank/DDBJ whole genome shotgun (WGS) entry which is preliminary data.</text>
</comment>
<evidence type="ECO:0000313" key="2">
    <source>
        <dbReference type="Proteomes" id="UP001596150"/>
    </source>
</evidence>
<protein>
    <recommendedName>
        <fullName evidence="3">XRE family transcriptional regulator</fullName>
    </recommendedName>
</protein>
<reference evidence="2" key="1">
    <citation type="journal article" date="2019" name="Int. J. Syst. Evol. Microbiol.">
        <title>The Global Catalogue of Microorganisms (GCM) 10K type strain sequencing project: providing services to taxonomists for standard genome sequencing and annotation.</title>
        <authorList>
            <consortium name="The Broad Institute Genomics Platform"/>
            <consortium name="The Broad Institute Genome Sequencing Center for Infectious Disease"/>
            <person name="Wu L."/>
            <person name="Ma J."/>
        </authorList>
    </citation>
    <scope>NUCLEOTIDE SEQUENCE [LARGE SCALE GENOMIC DNA]</scope>
    <source>
        <strain evidence="2">KACC 12633</strain>
    </source>
</reference>
<sequence>MPPEKHSPVCRYIEEYVEKSTYSLQEIAMLCGFKDLDIIYRFLRGERRLPLHIVETLAEVLECNRSQLFILTLRTWFDEDFLSLLEESFGAARETEAERSWLEALREIYKGDVPEITATMRRRIRILAG</sequence>
<dbReference type="RefSeq" id="WP_266343770.1">
    <property type="nucleotide sequence ID" value="NZ_JAPKNH010000003.1"/>
</dbReference>
<evidence type="ECO:0000313" key="1">
    <source>
        <dbReference type="EMBL" id="MFC5518055.1"/>
    </source>
</evidence>
<dbReference type="Proteomes" id="UP001596150">
    <property type="component" value="Unassembled WGS sequence"/>
</dbReference>
<gene>
    <name evidence="1" type="ORF">ACFPP9_19910</name>
</gene>
<evidence type="ECO:0008006" key="3">
    <source>
        <dbReference type="Google" id="ProtNLM"/>
    </source>
</evidence>
<dbReference type="EMBL" id="JBHSML010000013">
    <property type="protein sequence ID" value="MFC5518055.1"/>
    <property type="molecule type" value="Genomic_DNA"/>
</dbReference>